<sequence>MTIKLTLTTVVPMTNRNHCPSLYACTLWRTKYPVSLLKDLAQENFDAALEILTIEAIPFFTEVIRNILIPTTPCYRGLRDILIPTLIALKQELGDNGLFMAFIAGRDDPEFYIEVMDIWGNFGKHNFSRSHCRYRG</sequence>
<proteinExistence type="predicted"/>
<protein>
    <submittedName>
        <fullName evidence="1">Uncharacterized protein</fullName>
    </submittedName>
</protein>
<gene>
    <name evidence="1" type="ORF">N7G274_002003</name>
</gene>
<name>A0ABR4AII8_9LECA</name>
<dbReference type="Proteomes" id="UP001590950">
    <property type="component" value="Unassembled WGS sequence"/>
</dbReference>
<keyword evidence="2" id="KW-1185">Reference proteome</keyword>
<accession>A0ABR4AII8</accession>
<dbReference type="EMBL" id="JBEFKJ010000006">
    <property type="protein sequence ID" value="KAL2045575.1"/>
    <property type="molecule type" value="Genomic_DNA"/>
</dbReference>
<evidence type="ECO:0000313" key="1">
    <source>
        <dbReference type="EMBL" id="KAL2045575.1"/>
    </source>
</evidence>
<organism evidence="1 2">
    <name type="scientific">Stereocaulon virgatum</name>
    <dbReference type="NCBI Taxonomy" id="373712"/>
    <lineage>
        <taxon>Eukaryota</taxon>
        <taxon>Fungi</taxon>
        <taxon>Dikarya</taxon>
        <taxon>Ascomycota</taxon>
        <taxon>Pezizomycotina</taxon>
        <taxon>Lecanoromycetes</taxon>
        <taxon>OSLEUM clade</taxon>
        <taxon>Lecanoromycetidae</taxon>
        <taxon>Lecanorales</taxon>
        <taxon>Lecanorineae</taxon>
        <taxon>Stereocaulaceae</taxon>
        <taxon>Stereocaulon</taxon>
    </lineage>
</organism>
<evidence type="ECO:0000313" key="2">
    <source>
        <dbReference type="Proteomes" id="UP001590950"/>
    </source>
</evidence>
<reference evidence="1 2" key="1">
    <citation type="submission" date="2024-09" db="EMBL/GenBank/DDBJ databases">
        <title>Rethinking Asexuality: The Enigmatic Case of Functional Sexual Genes in Lepraria (Stereocaulaceae).</title>
        <authorList>
            <person name="Doellman M."/>
            <person name="Sun Y."/>
            <person name="Barcenas-Pena A."/>
            <person name="Lumbsch H.T."/>
            <person name="Grewe F."/>
        </authorList>
    </citation>
    <scope>NUCLEOTIDE SEQUENCE [LARGE SCALE GENOMIC DNA]</scope>
    <source>
        <strain evidence="1 2">Mercado 3170</strain>
    </source>
</reference>
<comment type="caution">
    <text evidence="1">The sequence shown here is derived from an EMBL/GenBank/DDBJ whole genome shotgun (WGS) entry which is preliminary data.</text>
</comment>